<dbReference type="InterPro" id="IPR031825">
    <property type="entry name" value="RXLR"/>
</dbReference>
<evidence type="ECO:0000313" key="7">
    <source>
        <dbReference type="Proteomes" id="UP000694044"/>
    </source>
</evidence>
<name>A0A8T1VD91_9STRA</name>
<evidence type="ECO:0000256" key="4">
    <source>
        <dbReference type="ARBA" id="ARBA00022729"/>
    </source>
</evidence>
<evidence type="ECO:0000313" key="6">
    <source>
        <dbReference type="EMBL" id="KAG7378926.1"/>
    </source>
</evidence>
<dbReference type="Pfam" id="PF16810">
    <property type="entry name" value="RXLR"/>
    <property type="match status" value="1"/>
</dbReference>
<evidence type="ECO:0000256" key="3">
    <source>
        <dbReference type="ARBA" id="ARBA00022525"/>
    </source>
</evidence>
<evidence type="ECO:0000256" key="1">
    <source>
        <dbReference type="ARBA" id="ARBA00004613"/>
    </source>
</evidence>
<comment type="caution">
    <text evidence="6">The sequence shown here is derived from an EMBL/GenBank/DDBJ whole genome shotgun (WGS) entry which is preliminary data.</text>
</comment>
<proteinExistence type="inferred from homology"/>
<feature type="signal peptide" evidence="5">
    <location>
        <begin position="1"/>
        <end position="23"/>
    </location>
</feature>
<dbReference type="GO" id="GO:0005576">
    <property type="term" value="C:extracellular region"/>
    <property type="evidence" value="ECO:0007669"/>
    <property type="project" value="UniProtKB-SubCell"/>
</dbReference>
<organism evidence="6 7">
    <name type="scientific">Phytophthora pseudosyringae</name>
    <dbReference type="NCBI Taxonomy" id="221518"/>
    <lineage>
        <taxon>Eukaryota</taxon>
        <taxon>Sar</taxon>
        <taxon>Stramenopiles</taxon>
        <taxon>Oomycota</taxon>
        <taxon>Peronosporomycetes</taxon>
        <taxon>Peronosporales</taxon>
        <taxon>Peronosporaceae</taxon>
        <taxon>Phytophthora</taxon>
    </lineage>
</organism>
<protein>
    <recommendedName>
        <fullName evidence="5">RxLR effector protein</fullName>
    </recommendedName>
</protein>
<feature type="chain" id="PRO_5035958444" description="RxLR effector protein" evidence="5">
    <location>
        <begin position="24"/>
        <end position="109"/>
    </location>
</feature>
<reference evidence="6" key="1">
    <citation type="submission" date="2021-02" db="EMBL/GenBank/DDBJ databases">
        <authorList>
            <person name="Palmer J.M."/>
        </authorList>
    </citation>
    <scope>NUCLEOTIDE SEQUENCE</scope>
    <source>
        <strain evidence="6">SCRP734</strain>
    </source>
</reference>
<accession>A0A8T1VD91</accession>
<keyword evidence="3 5" id="KW-0964">Secreted</keyword>
<dbReference type="EMBL" id="JAGDFM010000385">
    <property type="protein sequence ID" value="KAG7378926.1"/>
    <property type="molecule type" value="Genomic_DNA"/>
</dbReference>
<dbReference type="OrthoDB" id="97649at2759"/>
<evidence type="ECO:0000256" key="2">
    <source>
        <dbReference type="ARBA" id="ARBA00010400"/>
    </source>
</evidence>
<comment type="function">
    <text evidence="5">Effector that suppresses plant defense responses during pathogen infection.</text>
</comment>
<comment type="similarity">
    <text evidence="2 5">Belongs to the RxLR effector family.</text>
</comment>
<sequence length="109" mass="12143">MRLSPIFVIVIAVTLQASGTVTSNPVMISNVAPPNSVDEMQYDGGRHLRTGKKHAAKDDVEEERGYGYSFLKNIPFTNARRIHKADKAAREEEYVLALLAQRMQQGAKK</sequence>
<gene>
    <name evidence="6" type="ORF">PHYPSEUDO_009288</name>
</gene>
<evidence type="ECO:0000256" key="5">
    <source>
        <dbReference type="RuleBase" id="RU367124"/>
    </source>
</evidence>
<keyword evidence="7" id="KW-1185">Reference proteome</keyword>
<dbReference type="AlphaFoldDB" id="A0A8T1VD91"/>
<comment type="subcellular location">
    <subcellularLocation>
        <location evidence="1 5">Secreted</location>
    </subcellularLocation>
</comment>
<dbReference type="Proteomes" id="UP000694044">
    <property type="component" value="Unassembled WGS sequence"/>
</dbReference>
<keyword evidence="4 5" id="KW-0732">Signal</keyword>
<comment type="domain">
    <text evidence="5">The RxLR-dEER motif acts to carry the protein into the host cell cytoplasm through binding to cell surface phosphatidylinositol-3-phosphate.</text>
</comment>